<dbReference type="InterPro" id="IPR010499">
    <property type="entry name" value="AraC_E-bd"/>
</dbReference>
<proteinExistence type="predicted"/>
<dbReference type="Pfam" id="PF06445">
    <property type="entry name" value="GyrI-like"/>
    <property type="match status" value="1"/>
</dbReference>
<keyword evidence="3" id="KW-1185">Reference proteome</keyword>
<sequence>MIDDPVIIHTEAQLTAVIHLTIPREDSITFMGPAIHEILDVLKEQGITPAGALFSHHLKMPTEIFDFEIGIPVNTPITAAKRVKPSTLPETRIASTTYHGGYEGLGDAWGEFKAWISTQELKEAPDLWESYVLGPETDPDPKTWRTVLNQPLVDEA</sequence>
<dbReference type="EMBL" id="CP031222">
    <property type="protein sequence ID" value="AXI03638.1"/>
    <property type="molecule type" value="Genomic_DNA"/>
</dbReference>
<dbReference type="SUPFAM" id="SSF55136">
    <property type="entry name" value="Probable bacterial effector-binding domain"/>
    <property type="match status" value="1"/>
</dbReference>
<accession>A0A345P8M9</accession>
<dbReference type="AlphaFoldDB" id="A0A345P8M9"/>
<dbReference type="Proteomes" id="UP000253940">
    <property type="component" value="Chromosome"/>
</dbReference>
<feature type="domain" description="AraC effector-binding" evidence="1">
    <location>
        <begin position="3"/>
        <end position="153"/>
    </location>
</feature>
<dbReference type="RefSeq" id="WP_114899746.1">
    <property type="nucleotide sequence ID" value="NZ_CP031222.1"/>
</dbReference>
<protein>
    <submittedName>
        <fullName evidence="2">AraC family transcriptional regulator</fullName>
    </submittedName>
</protein>
<evidence type="ECO:0000259" key="1">
    <source>
        <dbReference type="SMART" id="SM00871"/>
    </source>
</evidence>
<evidence type="ECO:0000313" key="3">
    <source>
        <dbReference type="Proteomes" id="UP000253940"/>
    </source>
</evidence>
<dbReference type="SMART" id="SM00871">
    <property type="entry name" value="AraC_E_bind"/>
    <property type="match status" value="1"/>
</dbReference>
<dbReference type="Gene3D" id="3.20.80.10">
    <property type="entry name" value="Regulatory factor, effector binding domain"/>
    <property type="match status" value="1"/>
</dbReference>
<dbReference type="InterPro" id="IPR011256">
    <property type="entry name" value="Reg_factor_effector_dom_sf"/>
</dbReference>
<gene>
    <name evidence="2" type="ORF">HYN46_12835</name>
</gene>
<evidence type="ECO:0000313" key="2">
    <source>
        <dbReference type="EMBL" id="AXI03638.1"/>
    </source>
</evidence>
<name>A0A345P8M9_9GAMM</name>
<dbReference type="OrthoDB" id="282744at2"/>
<dbReference type="InterPro" id="IPR029442">
    <property type="entry name" value="GyrI-like"/>
</dbReference>
<reference evidence="2 3" key="1">
    <citation type="submission" date="2018-07" db="EMBL/GenBank/DDBJ databases">
        <title>Genome sequencing of Moraxellaceae gen. HYN0046.</title>
        <authorList>
            <person name="Kim M."/>
            <person name="Yi H."/>
        </authorList>
    </citation>
    <scope>NUCLEOTIDE SEQUENCE [LARGE SCALE GENOMIC DNA]</scope>
    <source>
        <strain evidence="2 3">HYN0046</strain>
    </source>
</reference>
<organism evidence="2 3">
    <name type="scientific">Aquirhabdus parva</name>
    <dbReference type="NCBI Taxonomy" id="2283318"/>
    <lineage>
        <taxon>Bacteria</taxon>
        <taxon>Pseudomonadati</taxon>
        <taxon>Pseudomonadota</taxon>
        <taxon>Gammaproteobacteria</taxon>
        <taxon>Moraxellales</taxon>
        <taxon>Moraxellaceae</taxon>
        <taxon>Aquirhabdus</taxon>
    </lineage>
</organism>
<dbReference type="KEGG" id="mbah:HYN46_12835"/>